<gene>
    <name evidence="9" type="ORF">VLY81_01055</name>
</gene>
<evidence type="ECO:0000256" key="2">
    <source>
        <dbReference type="ARBA" id="ARBA00006247"/>
    </source>
</evidence>
<keyword evidence="6" id="KW-0862">Zinc</keyword>
<dbReference type="SUPFAM" id="SSF53187">
    <property type="entry name" value="Zn-dependent exopeptidases"/>
    <property type="match status" value="1"/>
</dbReference>
<dbReference type="PANTHER" id="PTHR43808:SF31">
    <property type="entry name" value="N-ACETYL-L-CITRULLINE DEACETYLASE"/>
    <property type="match status" value="1"/>
</dbReference>
<evidence type="ECO:0000256" key="6">
    <source>
        <dbReference type="ARBA" id="ARBA00022833"/>
    </source>
</evidence>
<keyword evidence="3" id="KW-0645">Protease</keyword>
<dbReference type="RefSeq" id="WP_324669167.1">
    <property type="nucleotide sequence ID" value="NZ_CP141614.1"/>
</dbReference>
<dbReference type="InterPro" id="IPR002933">
    <property type="entry name" value="Peptidase_M20"/>
</dbReference>
<keyword evidence="10" id="KW-1185">Reference proteome</keyword>
<evidence type="ECO:0000313" key="9">
    <source>
        <dbReference type="EMBL" id="WRP14789.1"/>
    </source>
</evidence>
<protein>
    <submittedName>
        <fullName evidence="9">Sapep family Mn(2+)-dependent dipeptidase</fullName>
        <ecNumber evidence="9">3.4.13.-</ecNumber>
    </submittedName>
</protein>
<dbReference type="InterPro" id="IPR050072">
    <property type="entry name" value="Peptidase_M20A"/>
</dbReference>
<evidence type="ECO:0000313" key="10">
    <source>
        <dbReference type="Proteomes" id="UP001333102"/>
    </source>
</evidence>
<evidence type="ECO:0000256" key="8">
    <source>
        <dbReference type="ARBA" id="ARBA00023049"/>
    </source>
</evidence>
<dbReference type="Gene3D" id="3.30.70.360">
    <property type="match status" value="2"/>
</dbReference>
<keyword evidence="8" id="KW-0482">Metalloprotease</keyword>
<keyword evidence="5 9" id="KW-0378">Hydrolase</keyword>
<dbReference type="InterPro" id="IPR001261">
    <property type="entry name" value="ArgE/DapE_CS"/>
</dbReference>
<keyword evidence="7 9" id="KW-0224">Dipeptidase</keyword>
<keyword evidence="4" id="KW-0479">Metal-binding</keyword>
<dbReference type="SUPFAM" id="SSF55031">
    <property type="entry name" value="Bacterial exopeptidase dimerisation domain"/>
    <property type="match status" value="1"/>
</dbReference>
<dbReference type="EMBL" id="CP141614">
    <property type="protein sequence ID" value="WRP14789.1"/>
    <property type="molecule type" value="Genomic_DNA"/>
</dbReference>
<evidence type="ECO:0000256" key="4">
    <source>
        <dbReference type="ARBA" id="ARBA00022723"/>
    </source>
</evidence>
<comment type="similarity">
    <text evidence="2">Belongs to the peptidase M20A family.</text>
</comment>
<sequence length="476" mass="50129">MPDPATPAAPDPVEAAAMTWLSRHRDDLVEQTAELLRIPSVEGPAEPGKPFGEEVERALAYVQELASRLGLETLGVDGYAIHAHWGPPSPLVGVLAHVDVVPAGTGWSVPPFGGVIRDGRLYGRGAIDDKGPTMAALFALAALAAVGAPVRRGLRLIVGGDEETGFACLRHYFSRQPRPELAFAPDALFPVVFAEKGILNLTVALPAAPGVVVGLRGGSRPNVVPDEAEAELAFGSAAEARAWRDRLTAAAAGRRGAVAVEGDGVLKLHSRGRATHGSTPEKGLNAVVELLACLVEADGDRRVLDPTGALRFLAGAGAGLHGQGLGIFARDDVSGVLTCNLGVLRLAGEELVATFDVRYPVSLRRADELVAKVESSVRGLGGRIVAVSDDPPHHVPEDSLLVRTLLGVYRRQTGDDLPPLAIGGGTYARLLPTAVAFGPVEPFSGIVPHERDEYVELDRLERLARIYAAALWELAR</sequence>
<dbReference type="PROSITE" id="PS00759">
    <property type="entry name" value="ARGE_DAPE_CPG2_2"/>
    <property type="match status" value="1"/>
</dbReference>
<dbReference type="Pfam" id="PF01546">
    <property type="entry name" value="Peptidase_M20"/>
    <property type="match status" value="1"/>
</dbReference>
<dbReference type="InterPro" id="IPR036264">
    <property type="entry name" value="Bact_exopeptidase_dim_dom"/>
</dbReference>
<dbReference type="PANTHER" id="PTHR43808">
    <property type="entry name" value="ACETYLORNITHINE DEACETYLASE"/>
    <property type="match status" value="1"/>
</dbReference>
<evidence type="ECO:0000256" key="3">
    <source>
        <dbReference type="ARBA" id="ARBA00022670"/>
    </source>
</evidence>
<evidence type="ECO:0000256" key="1">
    <source>
        <dbReference type="ARBA" id="ARBA00001947"/>
    </source>
</evidence>
<dbReference type="InterPro" id="IPR010964">
    <property type="entry name" value="M20A_pepV-rel"/>
</dbReference>
<accession>A0ABZ1BQ06</accession>
<dbReference type="PROSITE" id="PS00758">
    <property type="entry name" value="ARGE_DAPE_CPG2_1"/>
    <property type="match status" value="1"/>
</dbReference>
<proteinExistence type="inferred from homology"/>
<dbReference type="GO" id="GO:0016805">
    <property type="term" value="F:dipeptidase activity"/>
    <property type="evidence" value="ECO:0007669"/>
    <property type="project" value="UniProtKB-KW"/>
</dbReference>
<reference evidence="10" key="1">
    <citation type="submission" date="2023-12" db="EMBL/GenBank/DDBJ databases">
        <title>Novel isolates from deep terrestrial aquifers shed light on the physiology and ecology of the class Limnochordia.</title>
        <authorList>
            <person name="Karnachuk O.V."/>
            <person name="Lukina A.P."/>
            <person name="Avakyan M.R."/>
            <person name="Kadnikov V."/>
            <person name="Begmatov S."/>
            <person name="Beletsky A.V."/>
            <person name="Mardanov A.V."/>
            <person name="Ravin N.V."/>
        </authorList>
    </citation>
    <scope>NUCLEOTIDE SEQUENCE [LARGE SCALE GENOMIC DNA]</scope>
    <source>
        <strain evidence="10">LN</strain>
    </source>
</reference>
<evidence type="ECO:0000256" key="7">
    <source>
        <dbReference type="ARBA" id="ARBA00022997"/>
    </source>
</evidence>
<evidence type="ECO:0000256" key="5">
    <source>
        <dbReference type="ARBA" id="ARBA00022801"/>
    </source>
</evidence>
<organism evidence="9 10">
    <name type="scientific">Geochorda subterranea</name>
    <dbReference type="NCBI Taxonomy" id="3109564"/>
    <lineage>
        <taxon>Bacteria</taxon>
        <taxon>Bacillati</taxon>
        <taxon>Bacillota</taxon>
        <taxon>Limnochordia</taxon>
        <taxon>Limnochordales</taxon>
        <taxon>Geochordaceae</taxon>
        <taxon>Geochorda</taxon>
    </lineage>
</organism>
<dbReference type="Proteomes" id="UP001333102">
    <property type="component" value="Chromosome"/>
</dbReference>
<comment type="cofactor">
    <cofactor evidence="1">
        <name>Zn(2+)</name>
        <dbReference type="ChEBI" id="CHEBI:29105"/>
    </cofactor>
</comment>
<dbReference type="EC" id="3.4.13.-" evidence="9"/>
<name>A0ABZ1BQ06_9FIRM</name>
<dbReference type="NCBIfam" id="TIGR01887">
    <property type="entry name" value="dipeptidaselike"/>
    <property type="match status" value="1"/>
</dbReference>
<dbReference type="Gene3D" id="3.40.630.10">
    <property type="entry name" value="Zn peptidases"/>
    <property type="match status" value="1"/>
</dbReference>